<keyword evidence="3 5" id="KW-1133">Transmembrane helix</keyword>
<evidence type="ECO:0000256" key="2">
    <source>
        <dbReference type="ARBA" id="ARBA00022692"/>
    </source>
</evidence>
<dbReference type="SUPFAM" id="SSF50182">
    <property type="entry name" value="Sm-like ribonucleoproteins"/>
    <property type="match status" value="1"/>
</dbReference>
<evidence type="ECO:0000313" key="7">
    <source>
        <dbReference type="EMBL" id="SFJ51219.1"/>
    </source>
</evidence>
<dbReference type="GO" id="GO:0008381">
    <property type="term" value="F:mechanosensitive monoatomic ion channel activity"/>
    <property type="evidence" value="ECO:0007669"/>
    <property type="project" value="InterPro"/>
</dbReference>
<dbReference type="STRING" id="1150112.SAMN04487893_10953"/>
<dbReference type="Gene3D" id="1.10.287.1260">
    <property type="match status" value="1"/>
</dbReference>
<dbReference type="Gene3D" id="2.30.30.60">
    <property type="match status" value="1"/>
</dbReference>
<dbReference type="PANTHER" id="PTHR30221:SF8">
    <property type="entry name" value="SMALL-CONDUCTANCE MECHANOSENSITIVE CHANNEL"/>
    <property type="match status" value="1"/>
</dbReference>
<sequence>MELQQYYPRIIASAICLIVYLLTKNILSKLIKKFSKKADIKGSRTLVIIRLFNILLGFLLVLSLFAIWGVDKENFYITLTSVFAVIGVAMFAQWSLLSNVTAGVLLFFTFPFKIGDFIRIQDKDFPIEAQILDIKAFYTLLMTKEGEHISYPNNLLLQKGIVILKNEDNDYNSSL</sequence>
<dbReference type="InterPro" id="IPR006685">
    <property type="entry name" value="MscS_channel_2nd"/>
</dbReference>
<comment type="subcellular location">
    <subcellularLocation>
        <location evidence="1">Membrane</location>
    </subcellularLocation>
</comment>
<proteinExistence type="predicted"/>
<gene>
    <name evidence="7" type="ORF">SAMN04487893_10953</name>
</gene>
<dbReference type="EMBL" id="FORU01000009">
    <property type="protein sequence ID" value="SFJ51219.1"/>
    <property type="molecule type" value="Genomic_DNA"/>
</dbReference>
<evidence type="ECO:0000256" key="3">
    <source>
        <dbReference type="ARBA" id="ARBA00022989"/>
    </source>
</evidence>
<reference evidence="8" key="1">
    <citation type="submission" date="2016-10" db="EMBL/GenBank/DDBJ databases">
        <authorList>
            <person name="Varghese N."/>
            <person name="Submissions S."/>
        </authorList>
    </citation>
    <scope>NUCLEOTIDE SEQUENCE [LARGE SCALE GENOMIC DNA]</scope>
    <source>
        <strain evidence="8">DSM 26542</strain>
    </source>
</reference>
<feature type="transmembrane region" description="Helical" evidence="5">
    <location>
        <begin position="6"/>
        <end position="27"/>
    </location>
</feature>
<evidence type="ECO:0000259" key="6">
    <source>
        <dbReference type="Pfam" id="PF00924"/>
    </source>
</evidence>
<dbReference type="InterPro" id="IPR023408">
    <property type="entry name" value="MscS_beta-dom_sf"/>
</dbReference>
<feature type="transmembrane region" description="Helical" evidence="5">
    <location>
        <begin position="47"/>
        <end position="70"/>
    </location>
</feature>
<dbReference type="InterPro" id="IPR010920">
    <property type="entry name" value="LSM_dom_sf"/>
</dbReference>
<dbReference type="Proteomes" id="UP000243887">
    <property type="component" value="Unassembled WGS sequence"/>
</dbReference>
<dbReference type="PANTHER" id="PTHR30221">
    <property type="entry name" value="SMALL-CONDUCTANCE MECHANOSENSITIVE CHANNEL"/>
    <property type="match status" value="1"/>
</dbReference>
<dbReference type="GO" id="GO:0016020">
    <property type="term" value="C:membrane"/>
    <property type="evidence" value="ECO:0007669"/>
    <property type="project" value="UniProtKB-SubCell"/>
</dbReference>
<dbReference type="InterPro" id="IPR045275">
    <property type="entry name" value="MscS_archaea/bacteria_type"/>
</dbReference>
<accession>A0A1I3S0X4</accession>
<evidence type="ECO:0000256" key="1">
    <source>
        <dbReference type="ARBA" id="ARBA00004370"/>
    </source>
</evidence>
<name>A0A1I3S0X4_9FLAO</name>
<evidence type="ECO:0000256" key="5">
    <source>
        <dbReference type="SAM" id="Phobius"/>
    </source>
</evidence>
<evidence type="ECO:0000313" key="8">
    <source>
        <dbReference type="Proteomes" id="UP000243887"/>
    </source>
</evidence>
<feature type="domain" description="Mechanosensitive ion channel MscS" evidence="6">
    <location>
        <begin position="96"/>
        <end position="160"/>
    </location>
</feature>
<protein>
    <submittedName>
        <fullName evidence="7">Mechanosensitive ion channel</fullName>
    </submittedName>
</protein>
<dbReference type="AlphaFoldDB" id="A0A1I3S0X4"/>
<organism evidence="7 8">
    <name type="scientific">Myroides guanonis</name>
    <dbReference type="NCBI Taxonomy" id="1150112"/>
    <lineage>
        <taxon>Bacteria</taxon>
        <taxon>Pseudomonadati</taxon>
        <taxon>Bacteroidota</taxon>
        <taxon>Flavobacteriia</taxon>
        <taxon>Flavobacteriales</taxon>
        <taxon>Flavobacteriaceae</taxon>
        <taxon>Myroides</taxon>
    </lineage>
</organism>
<keyword evidence="2 5" id="KW-0812">Transmembrane</keyword>
<keyword evidence="8" id="KW-1185">Reference proteome</keyword>
<dbReference type="OrthoDB" id="5705501at2"/>
<feature type="transmembrane region" description="Helical" evidence="5">
    <location>
        <begin position="82"/>
        <end position="110"/>
    </location>
</feature>
<evidence type="ECO:0000256" key="4">
    <source>
        <dbReference type="ARBA" id="ARBA00023136"/>
    </source>
</evidence>
<dbReference type="Pfam" id="PF00924">
    <property type="entry name" value="MS_channel_2nd"/>
    <property type="match status" value="1"/>
</dbReference>
<keyword evidence="4 5" id="KW-0472">Membrane</keyword>
<dbReference type="RefSeq" id="WP_090679336.1">
    <property type="nucleotide sequence ID" value="NZ_FORU01000009.1"/>
</dbReference>